<dbReference type="GeneID" id="44153498"/>
<keyword evidence="1" id="KW-0689">Ribosomal protein</keyword>
<dbReference type="GO" id="GO:0005840">
    <property type="term" value="C:ribosome"/>
    <property type="evidence" value="ECO:0007669"/>
    <property type="project" value="UniProtKB-KW"/>
</dbReference>
<dbReference type="AlphaFoldDB" id="A0A6C0M5M7"/>
<keyword evidence="1" id="KW-0150">Chloroplast</keyword>
<keyword evidence="1" id="KW-0687">Ribonucleoprotein</keyword>
<dbReference type="EMBL" id="MN519210">
    <property type="protein sequence ID" value="QHU78283.1"/>
    <property type="molecule type" value="Genomic_DNA"/>
</dbReference>
<dbReference type="RefSeq" id="YP_009732987.1">
    <property type="nucleotide sequence ID" value="NC_046059.1"/>
</dbReference>
<geneLocation type="chloroplast" evidence="1"/>
<gene>
    <name evidence="1" type="primary">rpl32</name>
</gene>
<keyword evidence="1" id="KW-0934">Plastid</keyword>
<name>A0A6C0M5M7_9ASPA</name>
<evidence type="ECO:0000313" key="1">
    <source>
        <dbReference type="EMBL" id="QHU78283.1"/>
    </source>
</evidence>
<accession>A0A6C0M5M7</accession>
<protein>
    <submittedName>
        <fullName evidence="1">Ribosomal protein L32</fullName>
    </submittedName>
</protein>
<proteinExistence type="predicted"/>
<reference evidence="1" key="1">
    <citation type="journal article" date="2020" name="Mitochondrial DNA Part B Resour">
        <title>Characterization of the complete chloroplast genome of Allium przewalskianum (Amaryllidaceae).</title>
        <authorList>
            <person name="Wang H."/>
            <person name="Dong B."/>
            <person name="Li W."/>
            <person name="Wang J."/>
            <person name="Chen W."/>
        </authorList>
    </citation>
    <scope>NUCLEOTIDE SEQUENCE</scope>
</reference>
<sequence length="88" mass="10838">MKNLHILYIEKFFKSRNSNYSKIFLFVCRTKKLFEFPVETDFAKEKAFIATKFPFFFQIFLRIRFFDIEVRFFGTAIKKRVLPFYCCM</sequence>
<organism evidence="1">
    <name type="scientific">Allium przewalskianum</name>
    <dbReference type="NCBI Taxonomy" id="165651"/>
    <lineage>
        <taxon>Eukaryota</taxon>
        <taxon>Viridiplantae</taxon>
        <taxon>Streptophyta</taxon>
        <taxon>Embryophyta</taxon>
        <taxon>Tracheophyta</taxon>
        <taxon>Spermatophyta</taxon>
        <taxon>Magnoliopsida</taxon>
        <taxon>Liliopsida</taxon>
        <taxon>Asparagales</taxon>
        <taxon>Amaryllidaceae</taxon>
        <taxon>Allioideae</taxon>
        <taxon>Allieae</taxon>
        <taxon>Allium</taxon>
    </lineage>
</organism>